<dbReference type="AlphaFoldDB" id="A0A437CG71"/>
<protein>
    <recommendedName>
        <fullName evidence="4">Secretogranin II</fullName>
    </recommendedName>
</protein>
<organism evidence="2 3">
    <name type="scientific">Oryzias javanicus</name>
    <name type="common">Javanese ricefish</name>
    <name type="synonym">Aplocheilus javanicus</name>
    <dbReference type="NCBI Taxonomy" id="123683"/>
    <lineage>
        <taxon>Eukaryota</taxon>
        <taxon>Metazoa</taxon>
        <taxon>Chordata</taxon>
        <taxon>Craniata</taxon>
        <taxon>Vertebrata</taxon>
        <taxon>Euteleostomi</taxon>
        <taxon>Actinopterygii</taxon>
        <taxon>Neopterygii</taxon>
        <taxon>Teleostei</taxon>
        <taxon>Neoteleostei</taxon>
        <taxon>Acanthomorphata</taxon>
        <taxon>Ovalentaria</taxon>
        <taxon>Atherinomorphae</taxon>
        <taxon>Beloniformes</taxon>
        <taxon>Adrianichthyidae</taxon>
        <taxon>Oryziinae</taxon>
        <taxon>Oryzias</taxon>
    </lineage>
</organism>
<reference evidence="2 3" key="2">
    <citation type="submission" date="2019-01" db="EMBL/GenBank/DDBJ databases">
        <title>A chromosome length genome reference of the Java medaka (oryzias javanicus).</title>
        <authorList>
            <person name="Herpin A."/>
            <person name="Takehana Y."/>
            <person name="Naruse K."/>
            <person name="Ansai S."/>
            <person name="Kawaguchi M."/>
        </authorList>
    </citation>
    <scope>NUCLEOTIDE SEQUENCE [LARGE SCALE GENOMIC DNA]</scope>
    <source>
        <strain evidence="2">RS831</strain>
        <tissue evidence="2">Whole body</tissue>
    </source>
</reference>
<feature type="region of interest" description="Disordered" evidence="1">
    <location>
        <begin position="222"/>
        <end position="295"/>
    </location>
</feature>
<dbReference type="OrthoDB" id="8894600at2759"/>
<sequence>MTFNQLAGSPWPLYLVNLRNAGALAPSRQEGVYHHLCQRGRERGGAELRQQKLFGGFSLGAVQVLKTEEKQRRSGGDALHPFYCLNFITKGDNLPIMLHFHHKLPAGGAMVLLALLLHGCAVEAASLPRHYRLRGGESDAQPASFAPSSDMIKALEYIENLKQRNGGRAEPVDYDEVEKFKVLLQLASQQDEGPGDRQPAPDTQRQDITAEQLMKAMLKTLQDQAGRDVRLSPTSDVRNDRRLHRHRTKDTEMPESAPADYSNFPRAHKKYPLMFEDEENADAAKRTTEDLEMTQ</sequence>
<dbReference type="InterPro" id="IPR038858">
    <property type="entry name" value="ScgII"/>
</dbReference>
<dbReference type="EMBL" id="CM012453">
    <property type="protein sequence ID" value="RVE61849.1"/>
    <property type="molecule type" value="Genomic_DNA"/>
</dbReference>
<dbReference type="PANTHER" id="PTHR15119">
    <property type="entry name" value="SECRETOGRANIN II"/>
    <property type="match status" value="1"/>
</dbReference>
<dbReference type="PANTHER" id="PTHR15119:SF0">
    <property type="entry name" value="SECRETOGRANIN-2"/>
    <property type="match status" value="1"/>
</dbReference>
<dbReference type="Proteomes" id="UP000283210">
    <property type="component" value="Chromosome 17"/>
</dbReference>
<evidence type="ECO:0000256" key="1">
    <source>
        <dbReference type="SAM" id="MobiDB-lite"/>
    </source>
</evidence>
<gene>
    <name evidence="2" type="ORF">OJAV_G00174520</name>
</gene>
<keyword evidence="3" id="KW-1185">Reference proteome</keyword>
<evidence type="ECO:0000313" key="3">
    <source>
        <dbReference type="Proteomes" id="UP000283210"/>
    </source>
</evidence>
<name>A0A437CG71_ORYJA</name>
<evidence type="ECO:0008006" key="4">
    <source>
        <dbReference type="Google" id="ProtNLM"/>
    </source>
</evidence>
<evidence type="ECO:0000313" key="2">
    <source>
        <dbReference type="EMBL" id="RVE61849.1"/>
    </source>
</evidence>
<proteinExistence type="predicted"/>
<accession>A0A437CG71</accession>
<reference evidence="2 3" key="1">
    <citation type="submission" date="2018-11" db="EMBL/GenBank/DDBJ databases">
        <authorList>
            <person name="Lopez-Roques C."/>
            <person name="Donnadieu C."/>
            <person name="Bouchez O."/>
            <person name="Klopp C."/>
            <person name="Cabau C."/>
            <person name="Zahm M."/>
        </authorList>
    </citation>
    <scope>NUCLEOTIDE SEQUENCE [LARGE SCALE GENOMIC DNA]</scope>
    <source>
        <strain evidence="2">RS831</strain>
        <tissue evidence="2">Whole body</tissue>
    </source>
</reference>